<feature type="signal peptide" evidence="1">
    <location>
        <begin position="1"/>
        <end position="20"/>
    </location>
</feature>
<evidence type="ECO:0000313" key="2">
    <source>
        <dbReference type="EMBL" id="WGH77694.1"/>
    </source>
</evidence>
<evidence type="ECO:0000256" key="1">
    <source>
        <dbReference type="SAM" id="SignalP"/>
    </source>
</evidence>
<accession>A0ABY8L8K9</accession>
<gene>
    <name evidence="2" type="ORF">P8627_11690</name>
</gene>
<keyword evidence="1" id="KW-0732">Signal</keyword>
<dbReference type="Proteomes" id="UP001243420">
    <property type="component" value="Chromosome"/>
</dbReference>
<evidence type="ECO:0000313" key="3">
    <source>
        <dbReference type="Proteomes" id="UP001243420"/>
    </source>
</evidence>
<name>A0ABY8L8K9_9RHOB</name>
<organism evidence="2 3">
    <name type="scientific">Jannaschia ovalis</name>
    <dbReference type="NCBI Taxonomy" id="3038773"/>
    <lineage>
        <taxon>Bacteria</taxon>
        <taxon>Pseudomonadati</taxon>
        <taxon>Pseudomonadota</taxon>
        <taxon>Alphaproteobacteria</taxon>
        <taxon>Rhodobacterales</taxon>
        <taxon>Roseobacteraceae</taxon>
        <taxon>Jannaschia</taxon>
    </lineage>
</organism>
<protein>
    <submittedName>
        <fullName evidence="2">Histidine phosphatase family protein</fullName>
    </submittedName>
</protein>
<dbReference type="Gene3D" id="3.40.50.1240">
    <property type="entry name" value="Phosphoglycerate mutase-like"/>
    <property type="match status" value="1"/>
</dbReference>
<dbReference type="EMBL" id="CP122537">
    <property type="protein sequence ID" value="WGH77694.1"/>
    <property type="molecule type" value="Genomic_DNA"/>
</dbReference>
<dbReference type="SUPFAM" id="SSF53254">
    <property type="entry name" value="Phosphoglycerate mutase-like"/>
    <property type="match status" value="1"/>
</dbReference>
<dbReference type="InterPro" id="IPR029033">
    <property type="entry name" value="His_PPase_superfam"/>
</dbReference>
<dbReference type="Pfam" id="PF00300">
    <property type="entry name" value="His_Phos_1"/>
    <property type="match status" value="1"/>
</dbReference>
<proteinExistence type="predicted"/>
<dbReference type="CDD" id="cd07067">
    <property type="entry name" value="HP_PGM_like"/>
    <property type="match status" value="1"/>
</dbReference>
<reference evidence="2 3" key="1">
    <citation type="submission" date="2023-04" db="EMBL/GenBank/DDBJ databases">
        <title>Jannaschia ovalis sp. nov., a marine bacterium isolated from sea tidal flat.</title>
        <authorList>
            <person name="Kwon D.Y."/>
            <person name="Kim J.-J."/>
        </authorList>
    </citation>
    <scope>NUCLEOTIDE SEQUENCE [LARGE SCALE GENOMIC DNA]</scope>
    <source>
        <strain evidence="2 3">GRR-S6-38</strain>
    </source>
</reference>
<feature type="chain" id="PRO_5045426717" evidence="1">
    <location>
        <begin position="21"/>
        <end position="259"/>
    </location>
</feature>
<dbReference type="InterPro" id="IPR013078">
    <property type="entry name" value="His_Pase_superF_clade-1"/>
</dbReference>
<sequence>MIRSALLAVALAFPALPAVAQSTDSQVDVDIAGVIQQISSNTGEMMMVMPGAAAGKEVTEVLRFEPWQMLDDLFRDDIVFLMRHGPTDWSKRDATNVAPGDCANQRVMTDVGKRQMYELGALMVANELKPGRILVSEWCRNQQTLDAMRDGMAMVDDAALDDVSIETIPDLNLLLSLQGAPNVTGLREIISNWDGGDGQGPMLVISHFTNIQELTEFSVYEGEMLVIDPKRNNRVLGYVRLRSASPDIGHFDESVVQNY</sequence>
<dbReference type="RefSeq" id="WP_279964286.1">
    <property type="nucleotide sequence ID" value="NZ_CP122537.1"/>
</dbReference>
<keyword evidence="3" id="KW-1185">Reference proteome</keyword>